<feature type="transmembrane region" description="Helical" evidence="1">
    <location>
        <begin position="149"/>
        <end position="168"/>
    </location>
</feature>
<proteinExistence type="predicted"/>
<dbReference type="InterPro" id="IPR036259">
    <property type="entry name" value="MFS_trans_sf"/>
</dbReference>
<dbReference type="KEGG" id="avc:NCTC10951_00955"/>
<dbReference type="Gene3D" id="1.20.1250.20">
    <property type="entry name" value="MFS general substrate transporter like domains"/>
    <property type="match status" value="1"/>
</dbReference>
<sequence>MLRPAATSVGPVLAEIRGGVGMGATGAALLAALPGLSFALAGSVAARLGHRIGPACGLALAAVIGAVGLLGRSISTSAAPFLALSVVGLCGAGLGNVLVPMAIKQRFGLHAHRWTGIYVILLPIGALLPQVLAPGIITAGGSWRQSLALWGWGAMVSAVPWIAVVVNARWRPGKGPEHGSVASVAVLARGEDRGEAESPARSAPGPGLADMARNPRARSMGLFFGIQSMHAYVTFAYLPQIFRDAGLSLASAALLLAGFSLCGTLAGLMVPTIVARARDVGPWMLGLIALLVPGYLGLLLAPTALAWLWVVLLGLAGCTFQVVLVLVTARTRDYRVTAALSGFTQSLGYAMASAGPFLIGWLYGVAGGWRLPLIVLLASVIPMAWFGWRICKPGYLDDELTTYQAASLQTV</sequence>
<name>A0A3S4V9Q6_ACTVI</name>
<feature type="transmembrane region" description="Helical" evidence="1">
    <location>
        <begin position="115"/>
        <end position="137"/>
    </location>
</feature>
<dbReference type="PANTHER" id="PTHR23523:SF2">
    <property type="entry name" value="2-NITROIMIDAZOLE TRANSPORTER"/>
    <property type="match status" value="1"/>
</dbReference>
<dbReference type="EMBL" id="LR134477">
    <property type="protein sequence ID" value="VEI15069.1"/>
    <property type="molecule type" value="Genomic_DNA"/>
</dbReference>
<dbReference type="Proteomes" id="UP000268658">
    <property type="component" value="Chromosome"/>
</dbReference>
<dbReference type="InterPro" id="IPR011701">
    <property type="entry name" value="MFS"/>
</dbReference>
<dbReference type="Pfam" id="PF07690">
    <property type="entry name" value="MFS_1"/>
    <property type="match status" value="1"/>
</dbReference>
<dbReference type="PANTHER" id="PTHR23523">
    <property type="match status" value="1"/>
</dbReference>
<feature type="transmembrane region" description="Helical" evidence="1">
    <location>
        <begin position="81"/>
        <end position="103"/>
    </location>
</feature>
<feature type="transmembrane region" description="Helical" evidence="1">
    <location>
        <begin position="339"/>
        <end position="363"/>
    </location>
</feature>
<keyword evidence="1" id="KW-0472">Membrane</keyword>
<evidence type="ECO:0000256" key="1">
    <source>
        <dbReference type="SAM" id="Phobius"/>
    </source>
</evidence>
<evidence type="ECO:0000313" key="2">
    <source>
        <dbReference type="EMBL" id="VEI15069.1"/>
    </source>
</evidence>
<feature type="transmembrane region" description="Helical" evidence="1">
    <location>
        <begin position="52"/>
        <end position="75"/>
    </location>
</feature>
<keyword evidence="1" id="KW-0812">Transmembrane</keyword>
<feature type="transmembrane region" description="Helical" evidence="1">
    <location>
        <begin position="280"/>
        <end position="300"/>
    </location>
</feature>
<evidence type="ECO:0000313" key="3">
    <source>
        <dbReference type="Proteomes" id="UP000268658"/>
    </source>
</evidence>
<dbReference type="InterPro" id="IPR052524">
    <property type="entry name" value="MFS_Cyanate_Porter"/>
</dbReference>
<accession>A0A3S4V9Q6</accession>
<feature type="transmembrane region" description="Helical" evidence="1">
    <location>
        <begin position="369"/>
        <end position="388"/>
    </location>
</feature>
<gene>
    <name evidence="2" type="primary">yeaN_2</name>
    <name evidence="2" type="ORF">NCTC10951_00955</name>
</gene>
<feature type="transmembrane region" description="Helical" evidence="1">
    <location>
        <begin position="20"/>
        <end position="40"/>
    </location>
</feature>
<organism evidence="2 3">
    <name type="scientific">Actinomyces viscosus</name>
    <dbReference type="NCBI Taxonomy" id="1656"/>
    <lineage>
        <taxon>Bacteria</taxon>
        <taxon>Bacillati</taxon>
        <taxon>Actinomycetota</taxon>
        <taxon>Actinomycetes</taxon>
        <taxon>Actinomycetales</taxon>
        <taxon>Actinomycetaceae</taxon>
        <taxon>Actinomyces</taxon>
    </lineage>
</organism>
<dbReference type="AlphaFoldDB" id="A0A3S4V9Q6"/>
<dbReference type="GO" id="GO:0022857">
    <property type="term" value="F:transmembrane transporter activity"/>
    <property type="evidence" value="ECO:0007669"/>
    <property type="project" value="InterPro"/>
</dbReference>
<protein>
    <submittedName>
        <fullName evidence="2">Inner membrane transport protein YeaN</fullName>
    </submittedName>
</protein>
<dbReference type="SUPFAM" id="SSF103473">
    <property type="entry name" value="MFS general substrate transporter"/>
    <property type="match status" value="1"/>
</dbReference>
<feature type="transmembrane region" description="Helical" evidence="1">
    <location>
        <begin position="306"/>
        <end position="327"/>
    </location>
</feature>
<reference evidence="2 3" key="1">
    <citation type="submission" date="2018-12" db="EMBL/GenBank/DDBJ databases">
        <authorList>
            <consortium name="Pathogen Informatics"/>
        </authorList>
    </citation>
    <scope>NUCLEOTIDE SEQUENCE [LARGE SCALE GENOMIC DNA]</scope>
    <source>
        <strain evidence="2 3">NCTC10951</strain>
    </source>
</reference>
<feature type="transmembrane region" description="Helical" evidence="1">
    <location>
        <begin position="245"/>
        <end position="268"/>
    </location>
</feature>
<feature type="transmembrane region" description="Helical" evidence="1">
    <location>
        <begin position="221"/>
        <end position="239"/>
    </location>
</feature>
<keyword evidence="1" id="KW-1133">Transmembrane helix</keyword>